<evidence type="ECO:0000313" key="3">
    <source>
        <dbReference type="Proteomes" id="UP000234585"/>
    </source>
</evidence>
<dbReference type="AlphaFoldDB" id="A0A2I2EZR7"/>
<keyword evidence="1" id="KW-0732">Signal</keyword>
<gene>
    <name evidence="2" type="ORF">BDW47DRAFT_113223</name>
</gene>
<dbReference type="Proteomes" id="UP000234585">
    <property type="component" value="Unassembled WGS sequence"/>
</dbReference>
<accession>A0A2I2EZR7</accession>
<dbReference type="EMBL" id="KZ559192">
    <property type="protein sequence ID" value="PLB33867.1"/>
    <property type="molecule type" value="Genomic_DNA"/>
</dbReference>
<proteinExistence type="predicted"/>
<keyword evidence="3" id="KW-1185">Reference proteome</keyword>
<dbReference type="OrthoDB" id="4387630at2759"/>
<dbReference type="RefSeq" id="XP_024667879.1">
    <property type="nucleotide sequence ID" value="XM_024814352.1"/>
</dbReference>
<feature type="chain" id="PRO_5014157387" evidence="1">
    <location>
        <begin position="22"/>
        <end position="164"/>
    </location>
</feature>
<reference evidence="2 3" key="1">
    <citation type="submission" date="2017-12" db="EMBL/GenBank/DDBJ databases">
        <authorList>
            <consortium name="DOE Joint Genome Institute"/>
            <person name="Haridas S."/>
            <person name="Kjaerbolling I."/>
            <person name="Vesth T.C."/>
            <person name="Frisvad J.C."/>
            <person name="Nybo J.L."/>
            <person name="Theobald S."/>
            <person name="Kuo A."/>
            <person name="Bowyer P."/>
            <person name="Matsuda Y."/>
            <person name="Mondo S."/>
            <person name="Lyhne E.K."/>
            <person name="Kogle M.E."/>
            <person name="Clum A."/>
            <person name="Lipzen A."/>
            <person name="Salamov A."/>
            <person name="Ngan C.Y."/>
            <person name="Daum C."/>
            <person name="Chiniquy J."/>
            <person name="Barry K."/>
            <person name="LaButti K."/>
            <person name="Simmons B.A."/>
            <person name="Magnuson J.K."/>
            <person name="Mortensen U.H."/>
            <person name="Larsen T.O."/>
            <person name="Grigoriev I.V."/>
            <person name="Baker S.E."/>
            <person name="Andersen M.R."/>
            <person name="Nordberg H.P."/>
            <person name="Cantor M.N."/>
            <person name="Hua S.X."/>
        </authorList>
    </citation>
    <scope>NUCLEOTIDE SEQUENCE [LARGE SCALE GENOMIC DNA]</scope>
    <source>
        <strain evidence="2 3">CBS 102.13</strain>
    </source>
</reference>
<organism evidence="2 3">
    <name type="scientific">Aspergillus candidus</name>
    <dbReference type="NCBI Taxonomy" id="41067"/>
    <lineage>
        <taxon>Eukaryota</taxon>
        <taxon>Fungi</taxon>
        <taxon>Dikarya</taxon>
        <taxon>Ascomycota</taxon>
        <taxon>Pezizomycotina</taxon>
        <taxon>Eurotiomycetes</taxon>
        <taxon>Eurotiomycetidae</taxon>
        <taxon>Eurotiales</taxon>
        <taxon>Aspergillaceae</taxon>
        <taxon>Aspergillus</taxon>
        <taxon>Aspergillus subgen. Circumdati</taxon>
    </lineage>
</organism>
<protein>
    <submittedName>
        <fullName evidence="2">Uncharacterized protein</fullName>
    </submittedName>
</protein>
<evidence type="ECO:0000313" key="2">
    <source>
        <dbReference type="EMBL" id="PLB33867.1"/>
    </source>
</evidence>
<dbReference type="GeneID" id="36521512"/>
<sequence length="164" mass="17499">MPSLRANLLLLIAATSAAVNGERLKAVWSAGDFSTISGPTGNESGHFKRFAIFDEAGKAIYSEPYPGDHSPCYNKGDGREFTIEGDCWDKPRKFKCKSDFGAHPEYCEVKDSNGKSLGTGEGKTDTEFIGISIGMSGACVVEFDAKSHNCPEDDGNGPLHVTSG</sequence>
<feature type="signal peptide" evidence="1">
    <location>
        <begin position="1"/>
        <end position="21"/>
    </location>
</feature>
<name>A0A2I2EZR7_ASPCN</name>
<evidence type="ECO:0000256" key="1">
    <source>
        <dbReference type="SAM" id="SignalP"/>
    </source>
</evidence>